<dbReference type="RefSeq" id="WP_145024697.1">
    <property type="nucleotide sequence ID" value="NZ_VLLN01000025.1"/>
</dbReference>
<keyword evidence="2" id="KW-1185">Reference proteome</keyword>
<evidence type="ECO:0000313" key="2">
    <source>
        <dbReference type="Proteomes" id="UP000319449"/>
    </source>
</evidence>
<reference evidence="1 2" key="1">
    <citation type="submission" date="2019-07" db="EMBL/GenBank/DDBJ databases">
        <title>Genomic Encyclopedia of Archaeal and Bacterial Type Strains, Phase II (KMG-II): from individual species to whole genera.</title>
        <authorList>
            <person name="Goeker M."/>
        </authorList>
    </citation>
    <scope>NUCLEOTIDE SEQUENCE [LARGE SCALE GENOMIC DNA]</scope>
    <source>
        <strain evidence="1 2">ATCC BAA-1139</strain>
    </source>
</reference>
<organism evidence="1 2">
    <name type="scientific">Geobacter argillaceus</name>
    <dbReference type="NCBI Taxonomy" id="345631"/>
    <lineage>
        <taxon>Bacteria</taxon>
        <taxon>Pseudomonadati</taxon>
        <taxon>Thermodesulfobacteriota</taxon>
        <taxon>Desulfuromonadia</taxon>
        <taxon>Geobacterales</taxon>
        <taxon>Geobacteraceae</taxon>
        <taxon>Geobacter</taxon>
    </lineage>
</organism>
<sequence length="109" mass="12047">MIKNYLQNKSVALLVPLIVAICLVWAGMRVPDIARPHRPKPSQRAVIASQVNIAAQGVHKSLDIFFIIAKPIELHATLPYRTEFLFSFHSIGISPLFPNSSRAPPLIPA</sequence>
<comment type="caution">
    <text evidence="1">The sequence shown here is derived from an EMBL/GenBank/DDBJ whole genome shotgun (WGS) entry which is preliminary data.</text>
</comment>
<name>A0A562VFW2_9BACT</name>
<proteinExistence type="predicted"/>
<evidence type="ECO:0000313" key="1">
    <source>
        <dbReference type="EMBL" id="TWJ16684.1"/>
    </source>
</evidence>
<dbReference type="AlphaFoldDB" id="A0A562VFW2"/>
<gene>
    <name evidence="1" type="ORF">JN12_03256</name>
</gene>
<dbReference type="OrthoDB" id="5397353at2"/>
<accession>A0A562VFW2</accession>
<dbReference type="EMBL" id="VLLN01000025">
    <property type="protein sequence ID" value="TWJ16684.1"/>
    <property type="molecule type" value="Genomic_DNA"/>
</dbReference>
<protein>
    <submittedName>
        <fullName evidence="1">Uncharacterized protein</fullName>
    </submittedName>
</protein>
<dbReference type="Proteomes" id="UP000319449">
    <property type="component" value="Unassembled WGS sequence"/>
</dbReference>